<reference evidence="3" key="1">
    <citation type="submission" date="2014-04" db="EMBL/GenBank/DDBJ databases">
        <title>Evolutionary Origins and Diversification of the Mycorrhizal Mutualists.</title>
        <authorList>
            <consortium name="DOE Joint Genome Institute"/>
            <consortium name="Mycorrhizal Genomics Consortium"/>
            <person name="Kohler A."/>
            <person name="Kuo A."/>
            <person name="Nagy L.G."/>
            <person name="Floudas D."/>
            <person name="Copeland A."/>
            <person name="Barry K.W."/>
            <person name="Cichocki N."/>
            <person name="Veneault-Fourrey C."/>
            <person name="LaButti K."/>
            <person name="Lindquist E.A."/>
            <person name="Lipzen A."/>
            <person name="Lundell T."/>
            <person name="Morin E."/>
            <person name="Murat C."/>
            <person name="Riley R."/>
            <person name="Ohm R."/>
            <person name="Sun H."/>
            <person name="Tunlid A."/>
            <person name="Henrissat B."/>
            <person name="Grigoriev I.V."/>
            <person name="Hibbett D.S."/>
            <person name="Martin F."/>
        </authorList>
    </citation>
    <scope>NUCLEOTIDE SEQUENCE [LARGE SCALE GENOMIC DNA]</scope>
    <source>
        <strain evidence="3">FD-334 SS-4</strain>
    </source>
</reference>
<organism evidence="2 3">
    <name type="scientific">Hypholoma sublateritium (strain FD-334 SS-4)</name>
    <dbReference type="NCBI Taxonomy" id="945553"/>
    <lineage>
        <taxon>Eukaryota</taxon>
        <taxon>Fungi</taxon>
        <taxon>Dikarya</taxon>
        <taxon>Basidiomycota</taxon>
        <taxon>Agaricomycotina</taxon>
        <taxon>Agaricomycetes</taxon>
        <taxon>Agaricomycetidae</taxon>
        <taxon>Agaricales</taxon>
        <taxon>Agaricineae</taxon>
        <taxon>Strophariaceae</taxon>
        <taxon>Hypholoma</taxon>
    </lineage>
</organism>
<keyword evidence="3" id="KW-1185">Reference proteome</keyword>
<feature type="compositionally biased region" description="Low complexity" evidence="1">
    <location>
        <begin position="244"/>
        <end position="253"/>
    </location>
</feature>
<feature type="compositionally biased region" description="Low complexity" evidence="1">
    <location>
        <begin position="265"/>
        <end position="278"/>
    </location>
</feature>
<sequence>MSDSSFDSDDMYVDNEVAKEPPGNSSGKGTGNLTTGRKLNLGEEGAHWKEKHGQLQERIYWLEQENIKLQLHNSHLTITNPGLGALQVQPTHFLIPADVPQTNVQGDPFMHMGTPAKPRTKPLKQKSKCQELGPSTALVTSAAPGNDENAVVFKAALESPPASMNLKATRSKYAAGWTHLLPAAVLTKLYNFVIRPTRQPAQPKRNRTGKGTGTGSLKRKSMDEEKEAEKIRQLEECMALFEPRGAQSAATASARRDDDSEHSPDSSSGSDSSGSDSD</sequence>
<dbReference type="AlphaFoldDB" id="A0A0D2NZ28"/>
<dbReference type="Proteomes" id="UP000054270">
    <property type="component" value="Unassembled WGS sequence"/>
</dbReference>
<feature type="region of interest" description="Disordered" evidence="1">
    <location>
        <begin position="1"/>
        <end position="38"/>
    </location>
</feature>
<gene>
    <name evidence="2" type="ORF">HYPSUDRAFT_202808</name>
</gene>
<dbReference type="STRING" id="945553.A0A0D2NZ28"/>
<proteinExistence type="predicted"/>
<name>A0A0D2NZ28_HYPSF</name>
<accession>A0A0D2NZ28</accession>
<evidence type="ECO:0000313" key="3">
    <source>
        <dbReference type="Proteomes" id="UP000054270"/>
    </source>
</evidence>
<feature type="region of interest" description="Disordered" evidence="1">
    <location>
        <begin position="197"/>
        <end position="278"/>
    </location>
</feature>
<feature type="compositionally biased region" description="Acidic residues" evidence="1">
    <location>
        <begin position="1"/>
        <end position="13"/>
    </location>
</feature>
<dbReference type="EMBL" id="KN817556">
    <property type="protein sequence ID" value="KJA21681.1"/>
    <property type="molecule type" value="Genomic_DNA"/>
</dbReference>
<protein>
    <submittedName>
        <fullName evidence="2">Uncharacterized protein</fullName>
    </submittedName>
</protein>
<evidence type="ECO:0000256" key="1">
    <source>
        <dbReference type="SAM" id="MobiDB-lite"/>
    </source>
</evidence>
<evidence type="ECO:0000313" key="2">
    <source>
        <dbReference type="EMBL" id="KJA21681.1"/>
    </source>
</evidence>
<feature type="compositionally biased region" description="Basic and acidic residues" evidence="1">
    <location>
        <begin position="254"/>
        <end position="264"/>
    </location>
</feature>
<feature type="compositionally biased region" description="Basic and acidic residues" evidence="1">
    <location>
        <begin position="220"/>
        <end position="235"/>
    </location>
</feature>
<feature type="compositionally biased region" description="Polar residues" evidence="1">
    <location>
        <begin position="23"/>
        <end position="37"/>
    </location>
</feature>